<feature type="binding site" evidence="11">
    <location>
        <position position="158"/>
    </location>
    <ligand>
        <name>FAD</name>
        <dbReference type="ChEBI" id="CHEBI:57692"/>
    </ligand>
</feature>
<dbReference type="GO" id="GO:0004791">
    <property type="term" value="F:thioredoxin-disulfide reductase (NADPH) activity"/>
    <property type="evidence" value="ECO:0007669"/>
    <property type="project" value="UniProtKB-EC"/>
</dbReference>
<evidence type="ECO:0000256" key="8">
    <source>
        <dbReference type="ARBA" id="ARBA00023157"/>
    </source>
</evidence>
<dbReference type="InterPro" id="IPR012999">
    <property type="entry name" value="Pyr_OxRdtase_I_AS"/>
</dbReference>
<dbReference type="Proteomes" id="UP001431209">
    <property type="component" value="Unassembled WGS sequence"/>
</dbReference>
<dbReference type="SUPFAM" id="SSF51905">
    <property type="entry name" value="FAD/NAD(P)-binding domain"/>
    <property type="match status" value="1"/>
</dbReference>
<keyword evidence="6" id="KW-0712">Selenocysteine</keyword>
<dbReference type="Pfam" id="PF02852">
    <property type="entry name" value="Pyr_redox_dim"/>
    <property type="match status" value="1"/>
</dbReference>
<dbReference type="FunFam" id="3.30.390.30:FF:000004">
    <property type="entry name" value="Thioredoxin reductase 1, cytoplasmic"/>
    <property type="match status" value="1"/>
</dbReference>
<dbReference type="FunFam" id="3.50.50.60:FF:000190">
    <property type="entry name" value="Thioredoxin reductase"/>
    <property type="match status" value="1"/>
</dbReference>
<feature type="binding site" evidence="11">
    <location>
        <begin position="224"/>
        <end position="231"/>
    </location>
    <ligand>
        <name>NAD(+)</name>
        <dbReference type="ChEBI" id="CHEBI:57540"/>
    </ligand>
</feature>
<dbReference type="Pfam" id="PF07992">
    <property type="entry name" value="Pyr_redox_2"/>
    <property type="match status" value="1"/>
</dbReference>
<dbReference type="InterPro" id="IPR036188">
    <property type="entry name" value="FAD/NAD-bd_sf"/>
</dbReference>
<dbReference type="PANTHER" id="PTHR42737">
    <property type="entry name" value="GLUTATHIONE REDUCTASE"/>
    <property type="match status" value="1"/>
</dbReference>
<dbReference type="EC" id="1.8.1.9" evidence="2"/>
<dbReference type="GO" id="GO:0050660">
    <property type="term" value="F:flavin adenine dinucleotide binding"/>
    <property type="evidence" value="ECO:0007669"/>
    <property type="project" value="InterPro"/>
</dbReference>
<gene>
    <name evidence="16" type="ORF">AKO1_014456</name>
</gene>
<dbReference type="GO" id="GO:0006749">
    <property type="term" value="P:glutathione metabolic process"/>
    <property type="evidence" value="ECO:0007669"/>
    <property type="project" value="TreeGrafter"/>
</dbReference>
<dbReference type="InterPro" id="IPR023753">
    <property type="entry name" value="FAD/NAD-binding_dom"/>
</dbReference>
<dbReference type="PRINTS" id="PR00368">
    <property type="entry name" value="FADPNR"/>
</dbReference>
<sequence length="513" mass="55801">MGAVIKPPKAVMTGPVDTHLPETGHGFDYDLIVIGGGSGGLACSKAAAELGAKVAILDFVKPSPQGTRWGLGGTCVNVGCIPKKLMHTAGIVGERLAESYHFGWNVVEEDAMNELSAKKEKFSWERLVENVQNYIHGLNFKYKVDLRSNKVEYLNALGEFLDAHTIQATDIKGNKKKMTARRFVLATGGRPVFPQEVENAEQLAISSDDLFSLDREPGKTLCVGASYVSLECAGFLTAIGNDVTVMIRSIPLRGFDEQSATMIVSHMSDHGTKILQPWAPSKLTKVGEKIQVDYYNVNTKETASDTFDTVFFAVGRYPDVKGLGLENLELKLSPSGKIQVDEFERTSVPHIYAIGDIVAGGIELTPVAIQCGKLLATRLYNSSTKKMDYINVPTTVFTPLEYGAVGLSEEAAVSKYGKDNLNIYSKSFNILEYQLPHREDQGFVKLICVKSENEKVVGFHYLGPNAGEVTQGVAIAVKLSATKQDFDDTVGIHPVCAEVFTTLRLGQTEDSGC</sequence>
<dbReference type="PANTHER" id="PTHR42737:SF8">
    <property type="entry name" value="THIOREDOXIN-DISULFIDE REDUCTASE"/>
    <property type="match status" value="1"/>
</dbReference>
<feature type="domain" description="Pyridine nucleotide-disulphide oxidoreductase dimerisation" evidence="14">
    <location>
        <begin position="392"/>
        <end position="503"/>
    </location>
</feature>
<dbReference type="GO" id="GO:0045454">
    <property type="term" value="P:cell redox homeostasis"/>
    <property type="evidence" value="ECO:0007669"/>
    <property type="project" value="InterPro"/>
</dbReference>
<evidence type="ECO:0000256" key="4">
    <source>
        <dbReference type="ARBA" id="ARBA00022827"/>
    </source>
</evidence>
<dbReference type="GO" id="GO:0034599">
    <property type="term" value="P:cellular response to oxidative stress"/>
    <property type="evidence" value="ECO:0007669"/>
    <property type="project" value="TreeGrafter"/>
</dbReference>
<dbReference type="PIRSF" id="PIRSF000350">
    <property type="entry name" value="Mercury_reductase_MerA"/>
    <property type="match status" value="1"/>
</dbReference>
<evidence type="ECO:0000259" key="14">
    <source>
        <dbReference type="Pfam" id="PF02852"/>
    </source>
</evidence>
<comment type="similarity">
    <text evidence="1 13">Belongs to the class-I pyridine nucleotide-disulfide oxidoreductase family.</text>
</comment>
<dbReference type="GO" id="GO:0005829">
    <property type="term" value="C:cytosol"/>
    <property type="evidence" value="ECO:0007669"/>
    <property type="project" value="TreeGrafter"/>
</dbReference>
<dbReference type="InterPro" id="IPR006338">
    <property type="entry name" value="Thioredoxin/glutathione_Rdtase"/>
</dbReference>
<dbReference type="InterPro" id="IPR016156">
    <property type="entry name" value="FAD/NAD-linked_Rdtase_dimer_sf"/>
</dbReference>
<dbReference type="GO" id="GO:0005739">
    <property type="term" value="C:mitochondrion"/>
    <property type="evidence" value="ECO:0007669"/>
    <property type="project" value="TreeGrafter"/>
</dbReference>
<keyword evidence="3 13" id="KW-0285">Flavoprotein</keyword>
<protein>
    <recommendedName>
        <fullName evidence="2">thioredoxin-disulfide reductase (NADPH)</fullName>
        <ecNumber evidence="2">1.8.1.9</ecNumber>
    </recommendedName>
</protein>
<dbReference type="EMBL" id="JAOPGA020000870">
    <property type="protein sequence ID" value="KAL0482541.1"/>
    <property type="molecule type" value="Genomic_DNA"/>
</dbReference>
<evidence type="ECO:0000259" key="15">
    <source>
        <dbReference type="Pfam" id="PF07992"/>
    </source>
</evidence>
<comment type="cofactor">
    <cofactor evidence="11">
        <name>FAD</name>
        <dbReference type="ChEBI" id="CHEBI:57692"/>
    </cofactor>
    <text evidence="11">Binds 1 FAD per subunit.</text>
</comment>
<keyword evidence="9 13" id="KW-0676">Redox-active center</keyword>
<dbReference type="InterPro" id="IPR046952">
    <property type="entry name" value="GSHR/TRXR-like"/>
</dbReference>
<dbReference type="GO" id="GO:0004362">
    <property type="term" value="F:glutathione-disulfide reductase (NADPH) activity"/>
    <property type="evidence" value="ECO:0007669"/>
    <property type="project" value="TreeGrafter"/>
</dbReference>
<feature type="active site" description="Proton acceptor" evidence="10">
    <location>
        <position position="493"/>
    </location>
</feature>
<dbReference type="InterPro" id="IPR001100">
    <property type="entry name" value="Pyr_nuc-diS_OxRdtase"/>
</dbReference>
<dbReference type="AlphaFoldDB" id="A0AAW2Z177"/>
<evidence type="ECO:0000313" key="17">
    <source>
        <dbReference type="Proteomes" id="UP001431209"/>
    </source>
</evidence>
<keyword evidence="11" id="KW-0547">Nucleotide-binding</keyword>
<evidence type="ECO:0000256" key="7">
    <source>
        <dbReference type="ARBA" id="ARBA00023002"/>
    </source>
</evidence>
<feature type="disulfide bond" description="Redox-active" evidence="12">
    <location>
        <begin position="75"/>
        <end position="80"/>
    </location>
</feature>
<dbReference type="PRINTS" id="PR00411">
    <property type="entry name" value="PNDRDTASEI"/>
</dbReference>
<reference evidence="16 17" key="1">
    <citation type="submission" date="2024-03" db="EMBL/GenBank/DDBJ databases">
        <title>The Acrasis kona genome and developmental transcriptomes reveal deep origins of eukaryotic multicellular pathways.</title>
        <authorList>
            <person name="Sheikh S."/>
            <person name="Fu C.-J."/>
            <person name="Brown M.W."/>
            <person name="Baldauf S.L."/>
        </authorList>
    </citation>
    <scope>NUCLEOTIDE SEQUENCE [LARGE SCALE GENOMIC DNA]</scope>
    <source>
        <strain evidence="16 17">ATCC MYA-3509</strain>
    </source>
</reference>
<comment type="caution">
    <text evidence="16">The sequence shown here is derived from an EMBL/GenBank/DDBJ whole genome shotgun (WGS) entry which is preliminary data.</text>
</comment>
<dbReference type="InterPro" id="IPR004099">
    <property type="entry name" value="Pyr_nucl-diS_OxRdtase_dimer"/>
</dbReference>
<evidence type="ECO:0000256" key="2">
    <source>
        <dbReference type="ARBA" id="ARBA00012610"/>
    </source>
</evidence>
<evidence type="ECO:0000313" key="16">
    <source>
        <dbReference type="EMBL" id="KAL0482541.1"/>
    </source>
</evidence>
<dbReference type="NCBIfam" id="TIGR01438">
    <property type="entry name" value="TGR"/>
    <property type="match status" value="1"/>
</dbReference>
<name>A0AAW2Z177_9EUKA</name>
<evidence type="ECO:0000256" key="6">
    <source>
        <dbReference type="ARBA" id="ARBA00022933"/>
    </source>
</evidence>
<proteinExistence type="inferred from homology"/>
<feature type="binding site" evidence="11">
    <location>
        <position position="315"/>
    </location>
    <ligand>
        <name>NAD(+)</name>
        <dbReference type="ChEBI" id="CHEBI:57540"/>
    </ligand>
</feature>
<keyword evidence="8" id="KW-1015">Disulfide bond</keyword>
<dbReference type="Gene3D" id="3.50.50.60">
    <property type="entry name" value="FAD/NAD(P)-binding domain"/>
    <property type="match status" value="2"/>
</dbReference>
<dbReference type="PROSITE" id="PS00076">
    <property type="entry name" value="PYRIDINE_REDOX_1"/>
    <property type="match status" value="1"/>
</dbReference>
<evidence type="ECO:0000256" key="12">
    <source>
        <dbReference type="PIRSR" id="PIRSR000350-4"/>
    </source>
</evidence>
<feature type="binding site" evidence="11">
    <location>
        <position position="356"/>
    </location>
    <ligand>
        <name>FAD</name>
        <dbReference type="ChEBI" id="CHEBI:57692"/>
    </ligand>
</feature>
<evidence type="ECO:0000256" key="1">
    <source>
        <dbReference type="ARBA" id="ARBA00007532"/>
    </source>
</evidence>
<organism evidence="16 17">
    <name type="scientific">Acrasis kona</name>
    <dbReference type="NCBI Taxonomy" id="1008807"/>
    <lineage>
        <taxon>Eukaryota</taxon>
        <taxon>Discoba</taxon>
        <taxon>Heterolobosea</taxon>
        <taxon>Tetramitia</taxon>
        <taxon>Eutetramitia</taxon>
        <taxon>Acrasidae</taxon>
        <taxon>Acrasis</taxon>
    </lineage>
</organism>
<feature type="binding site" evidence="11">
    <location>
        <position position="84"/>
    </location>
    <ligand>
        <name>FAD</name>
        <dbReference type="ChEBI" id="CHEBI:57692"/>
    </ligand>
</feature>
<evidence type="ECO:0000256" key="5">
    <source>
        <dbReference type="ARBA" id="ARBA00022857"/>
    </source>
</evidence>
<feature type="domain" description="FAD/NAD(P)-binding" evidence="15">
    <location>
        <begin position="29"/>
        <end position="372"/>
    </location>
</feature>
<keyword evidence="11" id="KW-0520">NAD</keyword>
<evidence type="ECO:0000256" key="3">
    <source>
        <dbReference type="ARBA" id="ARBA00022630"/>
    </source>
</evidence>
<evidence type="ECO:0000256" key="10">
    <source>
        <dbReference type="PIRSR" id="PIRSR000350-2"/>
    </source>
</evidence>
<keyword evidence="7 13" id="KW-0560">Oxidoreductase</keyword>
<keyword evidence="17" id="KW-1185">Reference proteome</keyword>
<evidence type="ECO:0000256" key="9">
    <source>
        <dbReference type="ARBA" id="ARBA00023284"/>
    </source>
</evidence>
<keyword evidence="5" id="KW-0521">NADP</keyword>
<evidence type="ECO:0000256" key="11">
    <source>
        <dbReference type="PIRSR" id="PIRSR000350-3"/>
    </source>
</evidence>
<dbReference type="SUPFAM" id="SSF55424">
    <property type="entry name" value="FAD/NAD-linked reductases, dimerisation (C-terminal) domain"/>
    <property type="match status" value="1"/>
</dbReference>
<accession>A0AAW2Z177</accession>
<evidence type="ECO:0000256" key="13">
    <source>
        <dbReference type="RuleBase" id="RU003691"/>
    </source>
</evidence>
<dbReference type="Gene3D" id="3.30.390.30">
    <property type="match status" value="1"/>
</dbReference>
<keyword evidence="4 11" id="KW-0274">FAD</keyword>